<dbReference type="PANTHER" id="PTHR43205">
    <property type="entry name" value="PROSTAGLANDIN REDUCTASE"/>
    <property type="match status" value="1"/>
</dbReference>
<organism evidence="3 4">
    <name type="scientific">Streptomyces yunnanensis</name>
    <dbReference type="NCBI Taxonomy" id="156453"/>
    <lineage>
        <taxon>Bacteria</taxon>
        <taxon>Bacillati</taxon>
        <taxon>Actinomycetota</taxon>
        <taxon>Actinomycetes</taxon>
        <taxon>Kitasatosporales</taxon>
        <taxon>Streptomycetaceae</taxon>
        <taxon>Streptomyces</taxon>
    </lineage>
</organism>
<dbReference type="SUPFAM" id="SSF51735">
    <property type="entry name" value="NAD(P)-binding Rossmann-fold domains"/>
    <property type="match status" value="1"/>
</dbReference>
<dbReference type="Proteomes" id="UP001218629">
    <property type="component" value="Chromosome"/>
</dbReference>
<dbReference type="PANTHER" id="PTHR43205:SF7">
    <property type="entry name" value="PROSTAGLANDIN REDUCTASE 1"/>
    <property type="match status" value="1"/>
</dbReference>
<dbReference type="InterPro" id="IPR045010">
    <property type="entry name" value="MDR_fam"/>
</dbReference>
<dbReference type="Pfam" id="PF16884">
    <property type="entry name" value="ADH_N_2"/>
    <property type="match status" value="1"/>
</dbReference>
<dbReference type="CDD" id="cd05288">
    <property type="entry name" value="PGDH"/>
    <property type="match status" value="1"/>
</dbReference>
<protein>
    <submittedName>
        <fullName evidence="3">NADP-dependent oxidoreductase</fullName>
    </submittedName>
</protein>
<gene>
    <name evidence="3" type="ORF">MOV08_34190</name>
</gene>
<name>A0ABY8AGR6_9ACTN</name>
<dbReference type="InterPro" id="IPR011032">
    <property type="entry name" value="GroES-like_sf"/>
</dbReference>
<evidence type="ECO:0000256" key="1">
    <source>
        <dbReference type="ARBA" id="ARBA00023002"/>
    </source>
</evidence>
<dbReference type="Pfam" id="PF00107">
    <property type="entry name" value="ADH_zinc_N"/>
    <property type="match status" value="1"/>
</dbReference>
<evidence type="ECO:0000313" key="3">
    <source>
        <dbReference type="EMBL" id="WEB43831.1"/>
    </source>
</evidence>
<keyword evidence="1" id="KW-0560">Oxidoreductase</keyword>
<dbReference type="Gene3D" id="3.90.180.10">
    <property type="entry name" value="Medium-chain alcohol dehydrogenases, catalytic domain"/>
    <property type="match status" value="1"/>
</dbReference>
<reference evidence="3 4" key="1">
    <citation type="submission" date="2022-03" db="EMBL/GenBank/DDBJ databases">
        <title>Streptomyces yunnanensis P86,complete genome.</title>
        <authorList>
            <person name="Chen S."/>
            <person name="Zhang Q."/>
        </authorList>
    </citation>
    <scope>NUCLEOTIDE SEQUENCE [LARGE SCALE GENOMIC DNA]</scope>
    <source>
        <strain evidence="3 4">P86</strain>
    </source>
</reference>
<dbReference type="SMART" id="SM00829">
    <property type="entry name" value="PKS_ER"/>
    <property type="match status" value="1"/>
</dbReference>
<dbReference type="RefSeq" id="WP_275310143.1">
    <property type="nucleotide sequence ID" value="NZ_CP095749.1"/>
</dbReference>
<dbReference type="SUPFAM" id="SSF50129">
    <property type="entry name" value="GroES-like"/>
    <property type="match status" value="1"/>
</dbReference>
<dbReference type="Gene3D" id="3.40.50.720">
    <property type="entry name" value="NAD(P)-binding Rossmann-like Domain"/>
    <property type="match status" value="1"/>
</dbReference>
<dbReference type="InterPro" id="IPR013149">
    <property type="entry name" value="ADH-like_C"/>
</dbReference>
<keyword evidence="4" id="KW-1185">Reference proteome</keyword>
<evidence type="ECO:0000313" key="4">
    <source>
        <dbReference type="Proteomes" id="UP001218629"/>
    </source>
</evidence>
<evidence type="ECO:0000259" key="2">
    <source>
        <dbReference type="SMART" id="SM00829"/>
    </source>
</evidence>
<dbReference type="EMBL" id="CP095749">
    <property type="protein sequence ID" value="WEB43831.1"/>
    <property type="molecule type" value="Genomic_DNA"/>
</dbReference>
<dbReference type="InterPro" id="IPR041694">
    <property type="entry name" value="ADH_N_2"/>
</dbReference>
<sequence length="338" mass="34890">MSASSAVPATHREVHLVTRPTGAPSEEHFTVVEVPVPVPGPGQVLVRTTTLAVLTIMSELIRGRGELPMPPFDVGACVPGPGIAEVVDAGDSGLQVGDLVASQTGGWREYAVLDAQAVQCLDPGALPFPAAHLSQGAAAYLGVVRAGEVRQGDTVFVTSAAGGVGSLAGQIARLRGAARVIGSTSSQRKADILTKELGYDAVVLRNAGSLDEQLRAAAPDGLDVVVDNVGGEQLKSAMALARRGARIALIGALAGQLGDSAVTEIDPHALISGSVTLRGAALFDHLDVIPEWTDFFGRALRDGTLTFPRTVLTGLDQAPRALRELVEGRHVGAVHVEL</sequence>
<accession>A0ABY8AGR6</accession>
<proteinExistence type="predicted"/>
<feature type="domain" description="Enoyl reductase (ER)" evidence="2">
    <location>
        <begin position="22"/>
        <end position="336"/>
    </location>
</feature>
<dbReference type="InterPro" id="IPR036291">
    <property type="entry name" value="NAD(P)-bd_dom_sf"/>
</dbReference>
<dbReference type="InterPro" id="IPR020843">
    <property type="entry name" value="ER"/>
</dbReference>